<evidence type="ECO:0000256" key="4">
    <source>
        <dbReference type="ARBA" id="ARBA00023125"/>
    </source>
</evidence>
<proteinExistence type="inferred from homology"/>
<dbReference type="PANTHER" id="PTHR43133">
    <property type="entry name" value="RNA POLYMERASE ECF-TYPE SIGMA FACTO"/>
    <property type="match status" value="1"/>
</dbReference>
<dbReference type="InterPro" id="IPR036388">
    <property type="entry name" value="WH-like_DNA-bd_sf"/>
</dbReference>
<keyword evidence="2" id="KW-0805">Transcription regulation</keyword>
<dbReference type="STRING" id="1404245.CGLY_00570"/>
<dbReference type="GO" id="GO:0016987">
    <property type="term" value="F:sigma factor activity"/>
    <property type="evidence" value="ECO:0007669"/>
    <property type="project" value="UniProtKB-KW"/>
</dbReference>
<evidence type="ECO:0000313" key="9">
    <source>
        <dbReference type="EMBL" id="AHW62562.1"/>
    </source>
</evidence>
<keyword evidence="10" id="KW-1185">Reference proteome</keyword>
<dbReference type="InterPro" id="IPR007627">
    <property type="entry name" value="RNA_pol_sigma70_r2"/>
</dbReference>
<dbReference type="PANTHER" id="PTHR43133:SF66">
    <property type="entry name" value="ECF RNA POLYMERASE SIGMA FACTOR SIGK"/>
    <property type="match status" value="1"/>
</dbReference>
<feature type="domain" description="RNA polymerase sigma-70 region 2" evidence="7">
    <location>
        <begin position="34"/>
        <end position="101"/>
    </location>
</feature>
<dbReference type="AlphaFoldDB" id="X5DPH0"/>
<dbReference type="NCBIfam" id="TIGR02937">
    <property type="entry name" value="sigma70-ECF"/>
    <property type="match status" value="1"/>
</dbReference>
<dbReference type="Gene3D" id="1.10.1740.10">
    <property type="match status" value="1"/>
</dbReference>
<dbReference type="HOGENOM" id="CLU_047691_9_3_11"/>
<dbReference type="EMBL" id="CP006842">
    <property type="protein sequence ID" value="AHW62562.1"/>
    <property type="molecule type" value="Genomic_DNA"/>
</dbReference>
<dbReference type="OrthoDB" id="9784272at2"/>
<evidence type="ECO:0000259" key="8">
    <source>
        <dbReference type="Pfam" id="PF04545"/>
    </source>
</evidence>
<dbReference type="GO" id="GO:0006352">
    <property type="term" value="P:DNA-templated transcription initiation"/>
    <property type="evidence" value="ECO:0007669"/>
    <property type="project" value="InterPro"/>
</dbReference>
<dbReference type="eggNOG" id="COG1595">
    <property type="taxonomic scope" value="Bacteria"/>
</dbReference>
<evidence type="ECO:0000256" key="3">
    <source>
        <dbReference type="ARBA" id="ARBA00023082"/>
    </source>
</evidence>
<dbReference type="InterPro" id="IPR039425">
    <property type="entry name" value="RNA_pol_sigma-70-like"/>
</dbReference>
<dbReference type="Proteomes" id="UP000023703">
    <property type="component" value="Chromosome"/>
</dbReference>
<protein>
    <submittedName>
        <fullName evidence="9">RNA polymerase sigma factor, ECF-family</fullName>
    </submittedName>
</protein>
<dbReference type="InterPro" id="IPR013325">
    <property type="entry name" value="RNA_pol_sigma_r2"/>
</dbReference>
<organism evidence="9 10">
    <name type="scientific">Corynebacterium glyciniphilum AJ 3170</name>
    <dbReference type="NCBI Taxonomy" id="1404245"/>
    <lineage>
        <taxon>Bacteria</taxon>
        <taxon>Bacillati</taxon>
        <taxon>Actinomycetota</taxon>
        <taxon>Actinomycetes</taxon>
        <taxon>Mycobacteriales</taxon>
        <taxon>Corynebacteriaceae</taxon>
        <taxon>Corynebacterium</taxon>
    </lineage>
</organism>
<name>X5DPH0_9CORY</name>
<feature type="region of interest" description="Disordered" evidence="6">
    <location>
        <begin position="95"/>
        <end position="123"/>
    </location>
</feature>
<evidence type="ECO:0000259" key="7">
    <source>
        <dbReference type="Pfam" id="PF04542"/>
    </source>
</evidence>
<dbReference type="Pfam" id="PF04545">
    <property type="entry name" value="Sigma70_r4"/>
    <property type="match status" value="1"/>
</dbReference>
<evidence type="ECO:0000256" key="5">
    <source>
        <dbReference type="ARBA" id="ARBA00023163"/>
    </source>
</evidence>
<dbReference type="InterPro" id="IPR014284">
    <property type="entry name" value="RNA_pol_sigma-70_dom"/>
</dbReference>
<evidence type="ECO:0000313" key="10">
    <source>
        <dbReference type="Proteomes" id="UP000023703"/>
    </source>
</evidence>
<keyword evidence="3" id="KW-0731">Sigma factor</keyword>
<reference evidence="9 10" key="1">
    <citation type="journal article" date="2015" name="Int. J. Syst. Evol. Microbiol.">
        <title>Revisiting Corynebacterium glyciniphilum (ex Kubota et al., 1972) sp. nov., nom. rev., isolated from putrefied banana.</title>
        <authorList>
            <person name="Al-Dilaimi A."/>
            <person name="Bednarz H."/>
            <person name="Lomker A."/>
            <person name="Niehaus K."/>
            <person name="Kalinowski J."/>
            <person name="Ruckert C."/>
        </authorList>
    </citation>
    <scope>NUCLEOTIDE SEQUENCE [LARGE SCALE GENOMIC DNA]</scope>
    <source>
        <strain evidence="9">AJ 3170</strain>
    </source>
</reference>
<keyword evidence="5" id="KW-0804">Transcription</keyword>
<dbReference type="SUPFAM" id="SSF88946">
    <property type="entry name" value="Sigma2 domain of RNA polymerase sigma factors"/>
    <property type="match status" value="1"/>
</dbReference>
<keyword evidence="4" id="KW-0238">DNA-binding</keyword>
<dbReference type="Pfam" id="PF04542">
    <property type="entry name" value="Sigma70_r2"/>
    <property type="match status" value="1"/>
</dbReference>
<comment type="similarity">
    <text evidence="1">Belongs to the sigma-70 factor family. ECF subfamily.</text>
</comment>
<dbReference type="InterPro" id="IPR007630">
    <property type="entry name" value="RNA_pol_sigma70_r4"/>
</dbReference>
<dbReference type="InterPro" id="IPR013324">
    <property type="entry name" value="RNA_pol_sigma_r3/r4-like"/>
</dbReference>
<evidence type="ECO:0000256" key="2">
    <source>
        <dbReference type="ARBA" id="ARBA00023015"/>
    </source>
</evidence>
<dbReference type="SUPFAM" id="SSF88659">
    <property type="entry name" value="Sigma3 and sigma4 domains of RNA polymerase sigma factors"/>
    <property type="match status" value="1"/>
</dbReference>
<dbReference type="GO" id="GO:0003677">
    <property type="term" value="F:DNA binding"/>
    <property type="evidence" value="ECO:0007669"/>
    <property type="project" value="UniProtKB-KW"/>
</dbReference>
<evidence type="ECO:0000256" key="1">
    <source>
        <dbReference type="ARBA" id="ARBA00010641"/>
    </source>
</evidence>
<dbReference type="Gene3D" id="1.10.10.10">
    <property type="entry name" value="Winged helix-like DNA-binding domain superfamily/Winged helix DNA-binding domain"/>
    <property type="match status" value="1"/>
</dbReference>
<dbReference type="RefSeq" id="WP_052539383.1">
    <property type="nucleotide sequence ID" value="NZ_CP006842.1"/>
</dbReference>
<sequence>MIDETAGSARRDDNELTRLVERAAVGDRQSFGVLYDVLSPVVYGICRRVLRDEGIAAETTQEVMLELWTKSSSYSPKRGTPYTWAATVAHRRAVDAVRSESSRRNREHRSYHQPRETSEVDEGMLRHEEASQVRSCLEDLTAMENESLMAAYYGGRTYSEVARYLSAPLATVKSRIRSALSRLRDCLETS</sequence>
<feature type="domain" description="RNA polymerase sigma-70 region 4" evidence="8">
    <location>
        <begin position="136"/>
        <end position="184"/>
    </location>
</feature>
<gene>
    <name evidence="9" type="primary">sigK</name>
    <name evidence="9" type="ORF">CGLY_00570</name>
</gene>
<accession>X5DPH0</accession>
<dbReference type="KEGG" id="cgy:CGLY_00570"/>
<evidence type="ECO:0000256" key="6">
    <source>
        <dbReference type="SAM" id="MobiDB-lite"/>
    </source>
</evidence>